<organism evidence="4 5">
    <name type="scientific">Trichoderma citrinoviride</name>
    <dbReference type="NCBI Taxonomy" id="58853"/>
    <lineage>
        <taxon>Eukaryota</taxon>
        <taxon>Fungi</taxon>
        <taxon>Dikarya</taxon>
        <taxon>Ascomycota</taxon>
        <taxon>Pezizomycotina</taxon>
        <taxon>Sordariomycetes</taxon>
        <taxon>Hypocreomycetidae</taxon>
        <taxon>Hypocreales</taxon>
        <taxon>Hypocreaceae</taxon>
        <taxon>Trichoderma</taxon>
    </lineage>
</organism>
<accession>A0A2T4BGR5</accession>
<sequence length="242" mass="26114">MKHLSHLSSDHPAQDVSQARSDGKLHLLLAASGSVATIKIPNIIQGLSRHPNLSIRLVLTSSAAHFLQSQAAEQPSLEDIRSYPNVDAIYTDESEWVQPWTRGAPILHIELRKCKTGADLLVVAPLSANTLAKMVHGMTDSLLSSIILAWDFDGAVDGKKKKILVATAMNTAMFRNPITQRNLQLLNEVMGGADGWVEELQPISKGLACGDVGQGAMATWQTIVAAIEEKLGLPAEEIQDAE</sequence>
<feature type="domain" description="Flavoprotein" evidence="3">
    <location>
        <begin position="26"/>
        <end position="230"/>
    </location>
</feature>
<dbReference type="PANTHER" id="PTHR14359:SF6">
    <property type="entry name" value="PHOSPHOPANTOTHENOYLCYSTEINE DECARBOXYLASE"/>
    <property type="match status" value="1"/>
</dbReference>
<keyword evidence="1" id="KW-0173">Coenzyme A biosynthesis</keyword>
<dbReference type="SUPFAM" id="SSF52507">
    <property type="entry name" value="Homo-oligomeric flavin-containing Cys decarboxylases, HFCD"/>
    <property type="match status" value="1"/>
</dbReference>
<dbReference type="RefSeq" id="XP_024751778.1">
    <property type="nucleotide sequence ID" value="XM_024896693.1"/>
</dbReference>
<dbReference type="Gene3D" id="3.40.50.1950">
    <property type="entry name" value="Flavin prenyltransferase-like"/>
    <property type="match status" value="1"/>
</dbReference>
<evidence type="ECO:0000313" key="4">
    <source>
        <dbReference type="EMBL" id="PTB68458.1"/>
    </source>
</evidence>
<dbReference type="GO" id="GO:0010181">
    <property type="term" value="F:FMN binding"/>
    <property type="evidence" value="ECO:0007669"/>
    <property type="project" value="TreeGrafter"/>
</dbReference>
<comment type="similarity">
    <text evidence="2">Belongs to the HFCD (homooligomeric flavin containing Cys decarboxylase) superfamily.</text>
</comment>
<evidence type="ECO:0000313" key="5">
    <source>
        <dbReference type="Proteomes" id="UP000241546"/>
    </source>
</evidence>
<proteinExistence type="inferred from homology"/>
<dbReference type="PANTHER" id="PTHR14359">
    <property type="entry name" value="HOMO-OLIGOMERIC FLAVIN CONTAINING CYS DECARBOXYLASE FAMILY"/>
    <property type="match status" value="1"/>
</dbReference>
<dbReference type="InterPro" id="IPR036551">
    <property type="entry name" value="Flavin_trans-like"/>
</dbReference>
<evidence type="ECO:0000259" key="3">
    <source>
        <dbReference type="Pfam" id="PF02441"/>
    </source>
</evidence>
<protein>
    <submittedName>
        <fullName evidence="4">Flavo protein</fullName>
    </submittedName>
</protein>
<dbReference type="GeneID" id="36604811"/>
<dbReference type="EMBL" id="KZ680209">
    <property type="protein sequence ID" value="PTB68458.1"/>
    <property type="molecule type" value="Genomic_DNA"/>
</dbReference>
<dbReference type="OrthoDB" id="1532798at2759"/>
<evidence type="ECO:0000256" key="1">
    <source>
        <dbReference type="ARBA" id="ARBA00022993"/>
    </source>
</evidence>
<dbReference type="Proteomes" id="UP000241546">
    <property type="component" value="Unassembled WGS sequence"/>
</dbReference>
<dbReference type="AlphaFoldDB" id="A0A2T4BGR5"/>
<reference evidence="5" key="1">
    <citation type="submission" date="2016-07" db="EMBL/GenBank/DDBJ databases">
        <title>Multiple horizontal gene transfer events from other fungi enriched the ability of initially mycotrophic Trichoderma (Ascomycota) to feed on dead plant biomass.</title>
        <authorList>
            <consortium name="DOE Joint Genome Institute"/>
            <person name="Atanasova L."/>
            <person name="Chenthamara K."/>
            <person name="Zhang J."/>
            <person name="Grujic M."/>
            <person name="Henrissat B."/>
            <person name="Kuo A."/>
            <person name="Aerts A."/>
            <person name="Salamov A."/>
            <person name="Lipzen A."/>
            <person name="Labutti K."/>
            <person name="Barry K."/>
            <person name="Miao Y."/>
            <person name="Rahimi M.J."/>
            <person name="Shen Q."/>
            <person name="Grigoriev I.V."/>
            <person name="Kubicek C.P."/>
            <person name="Druzhinina I.S."/>
        </authorList>
    </citation>
    <scope>NUCLEOTIDE SEQUENCE [LARGE SCALE GENOMIC DNA]</scope>
    <source>
        <strain evidence="5">TUCIM 6016</strain>
    </source>
</reference>
<dbReference type="GO" id="GO:0071513">
    <property type="term" value="C:phosphopantothenoylcysteine decarboxylase complex"/>
    <property type="evidence" value="ECO:0007669"/>
    <property type="project" value="TreeGrafter"/>
</dbReference>
<evidence type="ECO:0000256" key="2">
    <source>
        <dbReference type="ARBA" id="ARBA00038350"/>
    </source>
</evidence>
<dbReference type="Pfam" id="PF02441">
    <property type="entry name" value="Flavoprotein"/>
    <property type="match status" value="1"/>
</dbReference>
<name>A0A2T4BGR5_9HYPO</name>
<dbReference type="GO" id="GO:0015937">
    <property type="term" value="P:coenzyme A biosynthetic process"/>
    <property type="evidence" value="ECO:0007669"/>
    <property type="project" value="UniProtKB-KW"/>
</dbReference>
<dbReference type="GO" id="GO:0004633">
    <property type="term" value="F:phosphopantothenoylcysteine decarboxylase activity"/>
    <property type="evidence" value="ECO:0007669"/>
    <property type="project" value="TreeGrafter"/>
</dbReference>
<keyword evidence="5" id="KW-1185">Reference proteome</keyword>
<dbReference type="InterPro" id="IPR003382">
    <property type="entry name" value="Flavoprotein"/>
</dbReference>
<gene>
    <name evidence="4" type="ORF">BBK36DRAFT_1190859</name>
</gene>